<organism evidence="1 2">
    <name type="scientific">Candidatus Clostridium stratigraminis</name>
    <dbReference type="NCBI Taxonomy" id="3381661"/>
    <lineage>
        <taxon>Bacteria</taxon>
        <taxon>Bacillati</taxon>
        <taxon>Bacillota</taxon>
        <taxon>Clostridia</taxon>
        <taxon>Eubacteriales</taxon>
        <taxon>Clostridiaceae</taxon>
        <taxon>Clostridium</taxon>
    </lineage>
</organism>
<evidence type="ECO:0000313" key="2">
    <source>
        <dbReference type="Proteomes" id="UP001623591"/>
    </source>
</evidence>
<dbReference type="RefSeq" id="WP_406767971.1">
    <property type="nucleotide sequence ID" value="NZ_JBJHZZ010000001.1"/>
</dbReference>
<comment type="caution">
    <text evidence="1">The sequence shown here is derived from an EMBL/GenBank/DDBJ whole genome shotgun (WGS) entry which is preliminary data.</text>
</comment>
<sequence>MENMNHEICDYYEPAKRKVNKLCKYFNGDIKKMYQIERCMMHCNILEDKQLMEEGQVFRRVKGALRKK</sequence>
<evidence type="ECO:0000313" key="1">
    <source>
        <dbReference type="EMBL" id="MFL0245511.1"/>
    </source>
</evidence>
<gene>
    <name evidence="1" type="ORF">ACJDUG_00795</name>
</gene>
<reference evidence="1 2" key="1">
    <citation type="submission" date="2024-11" db="EMBL/GenBank/DDBJ databases">
        <authorList>
            <person name="Heng Y.C."/>
            <person name="Lim A.C.H."/>
            <person name="Lee J.K.Y."/>
            <person name="Kittelmann S."/>
        </authorList>
    </citation>
    <scope>NUCLEOTIDE SEQUENCE [LARGE SCALE GENOMIC DNA]</scope>
    <source>
        <strain evidence="1 2">WILCCON 0185</strain>
    </source>
</reference>
<name>A0ABW8SYH3_9CLOT</name>
<keyword evidence="2" id="KW-1185">Reference proteome</keyword>
<dbReference type="EMBL" id="JBJHZZ010000001">
    <property type="protein sequence ID" value="MFL0245511.1"/>
    <property type="molecule type" value="Genomic_DNA"/>
</dbReference>
<dbReference type="Proteomes" id="UP001623591">
    <property type="component" value="Unassembled WGS sequence"/>
</dbReference>
<protein>
    <submittedName>
        <fullName evidence="1">Uncharacterized protein</fullName>
    </submittedName>
</protein>
<accession>A0ABW8SYH3</accession>
<proteinExistence type="predicted"/>